<dbReference type="PANTHER" id="PTHR36113">
    <property type="entry name" value="LYASE, PUTATIVE-RELATED-RELATED"/>
    <property type="match status" value="1"/>
</dbReference>
<dbReference type="Gene3D" id="3.10.180.10">
    <property type="entry name" value="2,3-Dihydroxybiphenyl 1,2-Dioxygenase, domain 1"/>
    <property type="match status" value="1"/>
</dbReference>
<reference evidence="2 3" key="1">
    <citation type="submission" date="2024-03" db="EMBL/GenBank/DDBJ databases">
        <title>Human intestinal bacterial collection.</title>
        <authorList>
            <person name="Pauvert C."/>
            <person name="Hitch T.C.A."/>
            <person name="Clavel T."/>
        </authorList>
    </citation>
    <scope>NUCLEOTIDE SEQUENCE [LARGE SCALE GENOMIC DNA]</scope>
    <source>
        <strain evidence="2 3">CLA-AA-H78B</strain>
    </source>
</reference>
<dbReference type="RefSeq" id="WP_349145177.1">
    <property type="nucleotide sequence ID" value="NZ_JBBMFC010000046.1"/>
</dbReference>
<dbReference type="Pfam" id="PF00903">
    <property type="entry name" value="Glyoxalase"/>
    <property type="match status" value="1"/>
</dbReference>
<gene>
    <name evidence="2" type="ORF">WMO62_14940</name>
</gene>
<proteinExistence type="predicted"/>
<dbReference type="Proteomes" id="UP001470288">
    <property type="component" value="Unassembled WGS sequence"/>
</dbReference>
<dbReference type="PROSITE" id="PS51819">
    <property type="entry name" value="VOC"/>
    <property type="match status" value="1"/>
</dbReference>
<accession>A0ABV1I4I1</accession>
<keyword evidence="3" id="KW-1185">Reference proteome</keyword>
<dbReference type="SUPFAM" id="SSF54593">
    <property type="entry name" value="Glyoxalase/Bleomycin resistance protein/Dihydroxybiphenyl dioxygenase"/>
    <property type="match status" value="1"/>
</dbReference>
<evidence type="ECO:0000259" key="1">
    <source>
        <dbReference type="PROSITE" id="PS51819"/>
    </source>
</evidence>
<protein>
    <submittedName>
        <fullName evidence="2">VOC family protein</fullName>
    </submittedName>
</protein>
<evidence type="ECO:0000313" key="3">
    <source>
        <dbReference type="Proteomes" id="UP001470288"/>
    </source>
</evidence>
<dbReference type="InterPro" id="IPR029068">
    <property type="entry name" value="Glyas_Bleomycin-R_OHBP_Dase"/>
</dbReference>
<feature type="domain" description="VOC" evidence="1">
    <location>
        <begin position="2"/>
        <end position="119"/>
    </location>
</feature>
<dbReference type="PANTHER" id="PTHR36113:SF1">
    <property type="entry name" value="GLYOXALASE_BLEOMYCIN RESISTANCE PROTEIN_DIOXYGENASE"/>
    <property type="match status" value="1"/>
</dbReference>
<evidence type="ECO:0000313" key="2">
    <source>
        <dbReference type="EMBL" id="MEQ2580103.1"/>
    </source>
</evidence>
<dbReference type="EMBL" id="JBBMFC010000046">
    <property type="protein sequence ID" value="MEQ2580103.1"/>
    <property type="molecule type" value="Genomic_DNA"/>
</dbReference>
<dbReference type="InterPro" id="IPR051332">
    <property type="entry name" value="Fosfomycin_Res_Enzymes"/>
</dbReference>
<name>A0ABV1I4I1_9FIRM</name>
<dbReference type="InterPro" id="IPR037523">
    <property type="entry name" value="VOC_core"/>
</dbReference>
<comment type="caution">
    <text evidence="2">The sequence shown here is derived from an EMBL/GenBank/DDBJ whole genome shotgun (WGS) entry which is preliminary data.</text>
</comment>
<sequence length="119" mass="13882">MKIEHIALYVKDLETARNFFVKYLGAKSNEGYHNTKTSFCSYFLSFDDGARLEIMNKPEMPDFPKEFARTGYAHIAFSVGSKDLQLYRKCLNYQRKICPGAVFYWQRITSSTGKLRHSF</sequence>
<organism evidence="2 3">
    <name type="scientific">Hominiventricola aquisgranensis</name>
    <dbReference type="NCBI Taxonomy" id="3133164"/>
    <lineage>
        <taxon>Bacteria</taxon>
        <taxon>Bacillati</taxon>
        <taxon>Bacillota</taxon>
        <taxon>Clostridia</taxon>
        <taxon>Lachnospirales</taxon>
        <taxon>Lachnospiraceae</taxon>
        <taxon>Hominiventricola</taxon>
    </lineage>
</organism>
<dbReference type="InterPro" id="IPR004360">
    <property type="entry name" value="Glyas_Fos-R_dOase_dom"/>
</dbReference>